<dbReference type="AlphaFoldDB" id="A0A1T2XKF3"/>
<keyword evidence="4 8" id="KW-0812">Transmembrane</keyword>
<comment type="caution">
    <text evidence="9">The sequence shown here is derived from an EMBL/GenBank/DDBJ whole genome shotgun (WGS) entry which is preliminary data.</text>
</comment>
<evidence type="ECO:0000256" key="2">
    <source>
        <dbReference type="ARBA" id="ARBA00007776"/>
    </source>
</evidence>
<evidence type="ECO:0000256" key="1">
    <source>
        <dbReference type="ARBA" id="ARBA00004651"/>
    </source>
</evidence>
<dbReference type="InterPro" id="IPR007227">
    <property type="entry name" value="Cell_shape_determining_MreD"/>
</dbReference>
<proteinExistence type="inferred from homology"/>
<evidence type="ECO:0000313" key="10">
    <source>
        <dbReference type="Proteomes" id="UP000190188"/>
    </source>
</evidence>
<name>A0A1T2XKF3_9BACL</name>
<keyword evidence="6 8" id="KW-1133">Transmembrane helix</keyword>
<feature type="transmembrane region" description="Helical" evidence="8">
    <location>
        <begin position="101"/>
        <end position="121"/>
    </location>
</feature>
<dbReference type="Proteomes" id="UP000190188">
    <property type="component" value="Unassembled WGS sequence"/>
</dbReference>
<keyword evidence="3" id="KW-1003">Cell membrane</keyword>
<organism evidence="9 10">
    <name type="scientific">Paenibacillus selenitireducens</name>
    <dbReference type="NCBI Taxonomy" id="1324314"/>
    <lineage>
        <taxon>Bacteria</taxon>
        <taxon>Bacillati</taxon>
        <taxon>Bacillota</taxon>
        <taxon>Bacilli</taxon>
        <taxon>Bacillales</taxon>
        <taxon>Paenibacillaceae</taxon>
        <taxon>Paenibacillus</taxon>
    </lineage>
</organism>
<reference evidence="9 10" key="1">
    <citation type="submission" date="2017-01" db="EMBL/GenBank/DDBJ databases">
        <title>Genome analysis of Paenibacillus selenitrireducens ES3-24.</title>
        <authorList>
            <person name="Xu D."/>
            <person name="Yao R."/>
            <person name="Zheng S."/>
        </authorList>
    </citation>
    <scope>NUCLEOTIDE SEQUENCE [LARGE SCALE GENOMIC DNA]</scope>
    <source>
        <strain evidence="9 10">ES3-24</strain>
    </source>
</reference>
<sequence>MKRRWMIVVMILLLMIEGTVMPWIIPGDWKLRIIPHFVFVIVLFYGVYTSRYLALVMGLVFGLLHDVIHYGNMIGVYSFSMGLCGYLIGKVFGDKRLGIGWMMLIVVLGSWLFDSTTYLIYTMFRVNHMSYDWALFYHIIPSVFLQLAFALLVYVPVRRTLDIGFRKHDED</sequence>
<evidence type="ECO:0000256" key="6">
    <source>
        <dbReference type="ARBA" id="ARBA00022989"/>
    </source>
</evidence>
<dbReference type="STRING" id="1324314.BVG16_06335"/>
<dbReference type="GO" id="GO:0008360">
    <property type="term" value="P:regulation of cell shape"/>
    <property type="evidence" value="ECO:0007669"/>
    <property type="project" value="UniProtKB-KW"/>
</dbReference>
<evidence type="ECO:0000256" key="8">
    <source>
        <dbReference type="SAM" id="Phobius"/>
    </source>
</evidence>
<evidence type="ECO:0000256" key="7">
    <source>
        <dbReference type="ARBA" id="ARBA00023136"/>
    </source>
</evidence>
<dbReference type="GO" id="GO:0005886">
    <property type="term" value="C:plasma membrane"/>
    <property type="evidence" value="ECO:0007669"/>
    <property type="project" value="UniProtKB-SubCell"/>
</dbReference>
<feature type="transmembrane region" description="Helical" evidence="8">
    <location>
        <begin position="6"/>
        <end position="25"/>
    </location>
</feature>
<keyword evidence="5" id="KW-0133">Cell shape</keyword>
<comment type="similarity">
    <text evidence="2">Belongs to the MreD family.</text>
</comment>
<dbReference type="EMBL" id="MSZX01000002">
    <property type="protein sequence ID" value="OPA80347.1"/>
    <property type="molecule type" value="Genomic_DNA"/>
</dbReference>
<feature type="transmembrane region" description="Helical" evidence="8">
    <location>
        <begin position="37"/>
        <end position="61"/>
    </location>
</feature>
<feature type="transmembrane region" description="Helical" evidence="8">
    <location>
        <begin position="133"/>
        <end position="157"/>
    </location>
</feature>
<dbReference type="NCBIfam" id="TIGR03426">
    <property type="entry name" value="shape_MreD"/>
    <property type="match status" value="1"/>
</dbReference>
<protein>
    <submittedName>
        <fullName evidence="9">Rod shape-determining protein MreD</fullName>
    </submittedName>
</protein>
<accession>A0A1T2XKF3</accession>
<gene>
    <name evidence="9" type="ORF">BVG16_06335</name>
</gene>
<dbReference type="RefSeq" id="WP_078497697.1">
    <property type="nucleotide sequence ID" value="NZ_MSZX01000002.1"/>
</dbReference>
<keyword evidence="7 8" id="KW-0472">Membrane</keyword>
<dbReference type="OrthoDB" id="2678464at2"/>
<evidence type="ECO:0000256" key="5">
    <source>
        <dbReference type="ARBA" id="ARBA00022960"/>
    </source>
</evidence>
<comment type="subcellular location">
    <subcellularLocation>
        <location evidence="1">Cell membrane</location>
        <topology evidence="1">Multi-pass membrane protein</topology>
    </subcellularLocation>
</comment>
<evidence type="ECO:0000313" key="9">
    <source>
        <dbReference type="EMBL" id="OPA80347.1"/>
    </source>
</evidence>
<feature type="transmembrane region" description="Helical" evidence="8">
    <location>
        <begin position="67"/>
        <end position="89"/>
    </location>
</feature>
<dbReference type="Pfam" id="PF04093">
    <property type="entry name" value="MreD"/>
    <property type="match status" value="1"/>
</dbReference>
<evidence type="ECO:0000256" key="3">
    <source>
        <dbReference type="ARBA" id="ARBA00022475"/>
    </source>
</evidence>
<keyword evidence="10" id="KW-1185">Reference proteome</keyword>
<evidence type="ECO:0000256" key="4">
    <source>
        <dbReference type="ARBA" id="ARBA00022692"/>
    </source>
</evidence>